<dbReference type="RefSeq" id="WP_079699543.1">
    <property type="nucleotide sequence ID" value="NZ_SLUK01000002.1"/>
</dbReference>
<evidence type="ECO:0000313" key="1">
    <source>
        <dbReference type="EMBL" id="TCL44435.1"/>
    </source>
</evidence>
<dbReference type="Proteomes" id="UP000294682">
    <property type="component" value="Unassembled WGS sequence"/>
</dbReference>
<dbReference type="AlphaFoldDB" id="A0A9X8UKD1"/>
<sequence>MENRKPVYSVFGETVDGRMCYGLQEEGGARFCRLSDERLELEALAGLLNRAGCSPIHFSEVVEDFRHS</sequence>
<reference evidence="1 2" key="1">
    <citation type="submission" date="2019-03" db="EMBL/GenBank/DDBJ databases">
        <title>Genomic Encyclopedia of Type Strains, Phase IV (KMG-IV): sequencing the most valuable type-strain genomes for metagenomic binning, comparative biology and taxonomic classification.</title>
        <authorList>
            <person name="Goeker M."/>
        </authorList>
    </citation>
    <scope>NUCLEOTIDE SEQUENCE [LARGE SCALE GENOMIC DNA]</scope>
    <source>
        <strain evidence="1 2">DSM 100433</strain>
    </source>
</reference>
<dbReference type="OrthoDB" id="1853618at2"/>
<comment type="caution">
    <text evidence="1">The sequence shown here is derived from an EMBL/GenBank/DDBJ whole genome shotgun (WGS) entry which is preliminary data.</text>
</comment>
<dbReference type="EMBL" id="SLUK01000002">
    <property type="protein sequence ID" value="TCL44435.1"/>
    <property type="molecule type" value="Genomic_DNA"/>
</dbReference>
<keyword evidence="2" id="KW-1185">Reference proteome</keyword>
<protein>
    <submittedName>
        <fullName evidence="1">Uncharacterized protein</fullName>
    </submittedName>
</protein>
<organism evidence="1 2">
    <name type="scientific">Harryflintia acetispora</name>
    <dbReference type="NCBI Taxonomy" id="1849041"/>
    <lineage>
        <taxon>Bacteria</taxon>
        <taxon>Bacillati</taxon>
        <taxon>Bacillota</taxon>
        <taxon>Clostridia</taxon>
        <taxon>Eubacteriales</taxon>
        <taxon>Oscillospiraceae</taxon>
        <taxon>Harryflintia</taxon>
    </lineage>
</organism>
<name>A0A9X8UKD1_9FIRM</name>
<gene>
    <name evidence="1" type="ORF">EDD78_10248</name>
</gene>
<evidence type="ECO:0000313" key="2">
    <source>
        <dbReference type="Proteomes" id="UP000294682"/>
    </source>
</evidence>
<proteinExistence type="predicted"/>
<accession>A0A9X8UKD1</accession>